<dbReference type="STRING" id="60175.A0A1V6XYC2"/>
<proteinExistence type="predicted"/>
<organism evidence="2 3">
    <name type="scientific">Penicillium nalgiovense</name>
    <dbReference type="NCBI Taxonomy" id="60175"/>
    <lineage>
        <taxon>Eukaryota</taxon>
        <taxon>Fungi</taxon>
        <taxon>Dikarya</taxon>
        <taxon>Ascomycota</taxon>
        <taxon>Pezizomycotina</taxon>
        <taxon>Eurotiomycetes</taxon>
        <taxon>Eurotiomycetidae</taxon>
        <taxon>Eurotiales</taxon>
        <taxon>Aspergillaceae</taxon>
        <taxon>Penicillium</taxon>
    </lineage>
</organism>
<feature type="domain" description="2EXR" evidence="1">
    <location>
        <begin position="6"/>
        <end position="101"/>
    </location>
</feature>
<keyword evidence="3" id="KW-1185">Reference proteome</keyword>
<sequence>MNDDSFHYFSKLPPELRRLIWKHCLPHRIAEEDVPYFLLDDNEGNQACHAQQITLESAQPPAIAFVNSEPRQVALEQGRRLEPQETTSLESIWVQPRRDILHLNWARLLYNTWGNAGDPDSPIATFLWRAEDLGMQPSVVAEVIHPFNFEGLLDGSGGANASDDPWLLYHDTKNKDAAAIAYYAGSQSCLHVTMAAVSLHITREVALLSGLFGLLGDAPVQMVDVGDEARLREFQGLFKEHTLEREPAVQTLFETFSSSRFQMAVEKWKREAEWTIFAYMWRILPRLVVSLSDYSCEPRYR</sequence>
<accession>A0A1V6XYC2</accession>
<dbReference type="PANTHER" id="PTHR35910">
    <property type="entry name" value="2EXR DOMAIN-CONTAINING PROTEIN"/>
    <property type="match status" value="1"/>
</dbReference>
<protein>
    <recommendedName>
        <fullName evidence="1">2EXR domain-containing protein</fullName>
    </recommendedName>
</protein>
<dbReference type="EMBL" id="MOOB01000048">
    <property type="protein sequence ID" value="OQE80133.1"/>
    <property type="molecule type" value="Genomic_DNA"/>
</dbReference>
<reference evidence="3" key="1">
    <citation type="journal article" date="2017" name="Nat. Microbiol.">
        <title>Global analysis of biosynthetic gene clusters reveals vast potential of secondary metabolite production in Penicillium species.</title>
        <authorList>
            <person name="Nielsen J.C."/>
            <person name="Grijseels S."/>
            <person name="Prigent S."/>
            <person name="Ji B."/>
            <person name="Dainat J."/>
            <person name="Nielsen K.F."/>
            <person name="Frisvad J.C."/>
            <person name="Workman M."/>
            <person name="Nielsen J."/>
        </authorList>
    </citation>
    <scope>NUCLEOTIDE SEQUENCE [LARGE SCALE GENOMIC DNA]</scope>
    <source>
        <strain evidence="3">IBT 13039</strain>
    </source>
</reference>
<evidence type="ECO:0000313" key="2">
    <source>
        <dbReference type="EMBL" id="OQE80133.1"/>
    </source>
</evidence>
<comment type="caution">
    <text evidence="2">The sequence shown here is derived from an EMBL/GenBank/DDBJ whole genome shotgun (WGS) entry which is preliminary data.</text>
</comment>
<dbReference type="Pfam" id="PF20150">
    <property type="entry name" value="2EXR"/>
    <property type="match status" value="1"/>
</dbReference>
<dbReference type="OMA" id="HLNWTRM"/>
<name>A0A1V6XYC2_PENNA</name>
<evidence type="ECO:0000313" key="3">
    <source>
        <dbReference type="Proteomes" id="UP000191691"/>
    </source>
</evidence>
<dbReference type="InterPro" id="IPR045518">
    <property type="entry name" value="2EXR"/>
</dbReference>
<dbReference type="AlphaFoldDB" id="A0A1V6XYC2"/>
<dbReference type="Proteomes" id="UP000191691">
    <property type="component" value="Unassembled WGS sequence"/>
</dbReference>
<evidence type="ECO:0000259" key="1">
    <source>
        <dbReference type="Pfam" id="PF20150"/>
    </source>
</evidence>
<dbReference type="PANTHER" id="PTHR35910:SF1">
    <property type="entry name" value="2EXR DOMAIN-CONTAINING PROTEIN"/>
    <property type="match status" value="1"/>
</dbReference>
<gene>
    <name evidence="2" type="ORF">PENNAL_c0048G04535</name>
</gene>